<name>A0A061RF87_9CHLO</name>
<protein>
    <submittedName>
        <fullName evidence="1">Uncharacterized protein</fullName>
    </submittedName>
</protein>
<feature type="non-terminal residue" evidence="1">
    <location>
        <position position="101"/>
    </location>
</feature>
<feature type="non-terminal residue" evidence="1">
    <location>
        <position position="1"/>
    </location>
</feature>
<proteinExistence type="predicted"/>
<gene>
    <name evidence="1" type="ORF">TSPGSL018_6592</name>
</gene>
<evidence type="ECO:0000313" key="1">
    <source>
        <dbReference type="EMBL" id="JAC69350.1"/>
    </source>
</evidence>
<reference evidence="1" key="1">
    <citation type="submission" date="2014-05" db="EMBL/GenBank/DDBJ databases">
        <title>The transcriptome of the halophilic microalga Tetraselmis sp. GSL018 isolated from the Great Salt Lake, Utah.</title>
        <authorList>
            <person name="Jinkerson R.E."/>
            <person name="D'Adamo S."/>
            <person name="Posewitz M.C."/>
        </authorList>
    </citation>
    <scope>NUCLEOTIDE SEQUENCE</scope>
    <source>
        <strain evidence="1">GSL018</strain>
    </source>
</reference>
<accession>A0A061RF87</accession>
<sequence length="101" mass="11371">QGPSLKGRLPGRGARHVSGQMGWLQDLERGSALCWVDIRSFPGAFPHSERSHGPWTLWLTEMGRRVLATSYAPACHLQQRLFLETCPEFMATLCQLVPPER</sequence>
<dbReference type="EMBL" id="GBEZ01016942">
    <property type="protein sequence ID" value="JAC69350.1"/>
    <property type="molecule type" value="Transcribed_RNA"/>
</dbReference>
<organism evidence="1">
    <name type="scientific">Tetraselmis sp. GSL018</name>
    <dbReference type="NCBI Taxonomy" id="582737"/>
    <lineage>
        <taxon>Eukaryota</taxon>
        <taxon>Viridiplantae</taxon>
        <taxon>Chlorophyta</taxon>
        <taxon>core chlorophytes</taxon>
        <taxon>Chlorodendrophyceae</taxon>
        <taxon>Chlorodendrales</taxon>
        <taxon>Chlorodendraceae</taxon>
        <taxon>Tetraselmis</taxon>
    </lineage>
</organism>
<dbReference type="AlphaFoldDB" id="A0A061RF87"/>